<gene>
    <name evidence="5" type="ordered locus">Dole_1526</name>
</gene>
<dbReference type="PANTHER" id="PTHR32332">
    <property type="entry name" value="2-NITROPROPANE DIOXYGENASE"/>
    <property type="match status" value="1"/>
</dbReference>
<evidence type="ECO:0000256" key="2">
    <source>
        <dbReference type="ARBA" id="ARBA00022643"/>
    </source>
</evidence>
<keyword evidence="6" id="KW-1185">Reference proteome</keyword>
<dbReference type="InterPro" id="IPR013785">
    <property type="entry name" value="Aldolase_TIM"/>
</dbReference>
<dbReference type="GO" id="GO:0051213">
    <property type="term" value="F:dioxygenase activity"/>
    <property type="evidence" value="ECO:0007669"/>
    <property type="project" value="UniProtKB-KW"/>
</dbReference>
<keyword evidence="1" id="KW-0285">Flavoprotein</keyword>
<dbReference type="GO" id="GO:0018580">
    <property type="term" value="F:nitronate monooxygenase activity"/>
    <property type="evidence" value="ECO:0007669"/>
    <property type="project" value="InterPro"/>
</dbReference>
<reference evidence="5 6" key="1">
    <citation type="submission" date="2007-10" db="EMBL/GenBank/DDBJ databases">
        <title>Complete sequence of Desulfococcus oleovorans Hxd3.</title>
        <authorList>
            <consortium name="US DOE Joint Genome Institute"/>
            <person name="Copeland A."/>
            <person name="Lucas S."/>
            <person name="Lapidus A."/>
            <person name="Barry K."/>
            <person name="Glavina del Rio T."/>
            <person name="Dalin E."/>
            <person name="Tice H."/>
            <person name="Pitluck S."/>
            <person name="Kiss H."/>
            <person name="Brettin T."/>
            <person name="Bruce D."/>
            <person name="Detter J.C."/>
            <person name="Han C."/>
            <person name="Schmutz J."/>
            <person name="Larimer F."/>
            <person name="Land M."/>
            <person name="Hauser L."/>
            <person name="Kyrpides N."/>
            <person name="Kim E."/>
            <person name="Wawrik B."/>
            <person name="Richardson P."/>
        </authorList>
    </citation>
    <scope>NUCLEOTIDE SEQUENCE [LARGE SCALE GENOMIC DNA]</scope>
    <source>
        <strain evidence="6">DSM 6200 / JCM 39069 / Hxd3</strain>
    </source>
</reference>
<name>A8ZZT0_DESOH</name>
<dbReference type="STRING" id="96561.Dole_1526"/>
<dbReference type="CDD" id="cd04730">
    <property type="entry name" value="NPD_like"/>
    <property type="match status" value="1"/>
</dbReference>
<dbReference type="Proteomes" id="UP000008561">
    <property type="component" value="Chromosome"/>
</dbReference>
<evidence type="ECO:0000313" key="6">
    <source>
        <dbReference type="Proteomes" id="UP000008561"/>
    </source>
</evidence>
<evidence type="ECO:0000256" key="1">
    <source>
        <dbReference type="ARBA" id="ARBA00022630"/>
    </source>
</evidence>
<evidence type="ECO:0000313" key="5">
    <source>
        <dbReference type="EMBL" id="ABW67330.1"/>
    </source>
</evidence>
<protein>
    <submittedName>
        <fullName evidence="5">2-nitropropane dioxygenase NPD</fullName>
    </submittedName>
</protein>
<evidence type="ECO:0000256" key="3">
    <source>
        <dbReference type="ARBA" id="ARBA00023002"/>
    </source>
</evidence>
<evidence type="ECO:0000256" key="4">
    <source>
        <dbReference type="SAM" id="Phobius"/>
    </source>
</evidence>
<keyword evidence="4" id="KW-1133">Transmembrane helix</keyword>
<feature type="transmembrane region" description="Helical" evidence="4">
    <location>
        <begin position="264"/>
        <end position="285"/>
    </location>
</feature>
<dbReference type="eggNOG" id="COG2070">
    <property type="taxonomic scope" value="Bacteria"/>
</dbReference>
<dbReference type="Pfam" id="PF03060">
    <property type="entry name" value="NMO"/>
    <property type="match status" value="2"/>
</dbReference>
<keyword evidence="2" id="KW-0288">FMN</keyword>
<keyword evidence="4" id="KW-0812">Transmembrane</keyword>
<dbReference type="HOGENOM" id="CLU_038732_1_1_7"/>
<sequence length="355" mass="37484">MNFQKGKLMKTAVTQLLECEYPVLLSGMTGVSTPELAGAVSNAGGLGLLATADLTLEQTRQAVRRTRRITDRPFGANVPLLIPGAEEKMAVLVEEKVPVVNYTLGSGEQVADVVHRYGGKVVATVTTAKHALSAEKHGADALIVTGHEAAAHGGAVASMVLIPGIVDRVNIPVIAAGGIADGRGLAAALVLGAEGVAMGTRFMNTRESPVHDTMKQLCNQKAVEDTVYSDRIDGLPCRALDSSGARKMMADRLYLFKALANSRFAARAYGFPWIAAMAGILLSGYRRSKQLARMANAFRAVKLAIDDGDQKRGVFLMGQVTGLIDETLTVGQVMEKILIEAASARARLAAGMGQE</sequence>
<proteinExistence type="predicted"/>
<keyword evidence="3" id="KW-0560">Oxidoreductase</keyword>
<accession>A8ZZT0</accession>
<dbReference type="AlphaFoldDB" id="A8ZZT0"/>
<dbReference type="InterPro" id="IPR004136">
    <property type="entry name" value="NMO"/>
</dbReference>
<dbReference type="EMBL" id="CP000859">
    <property type="protein sequence ID" value="ABW67330.1"/>
    <property type="molecule type" value="Genomic_DNA"/>
</dbReference>
<organism evidence="5 6">
    <name type="scientific">Desulfosudis oleivorans (strain DSM 6200 / JCM 39069 / Hxd3)</name>
    <name type="common">Desulfococcus oleovorans</name>
    <dbReference type="NCBI Taxonomy" id="96561"/>
    <lineage>
        <taxon>Bacteria</taxon>
        <taxon>Pseudomonadati</taxon>
        <taxon>Thermodesulfobacteriota</taxon>
        <taxon>Desulfobacteria</taxon>
        <taxon>Desulfobacterales</taxon>
        <taxon>Desulfosudaceae</taxon>
        <taxon>Desulfosudis</taxon>
    </lineage>
</organism>
<keyword evidence="4" id="KW-0472">Membrane</keyword>
<dbReference type="KEGG" id="dol:Dole_1526"/>
<keyword evidence="5" id="KW-0223">Dioxygenase</keyword>
<dbReference type="PANTHER" id="PTHR32332:SF20">
    <property type="entry name" value="2-NITROPROPANE DIOXYGENASE-LIKE PROTEIN"/>
    <property type="match status" value="1"/>
</dbReference>
<dbReference type="SUPFAM" id="SSF51412">
    <property type="entry name" value="Inosine monophosphate dehydrogenase (IMPDH)"/>
    <property type="match status" value="1"/>
</dbReference>
<dbReference type="Gene3D" id="3.20.20.70">
    <property type="entry name" value="Aldolase class I"/>
    <property type="match status" value="1"/>
</dbReference>